<dbReference type="Proteomes" id="UP000325291">
    <property type="component" value="Unassembled WGS sequence"/>
</dbReference>
<dbReference type="EMBL" id="VINQ01000011">
    <property type="protein sequence ID" value="KAA0912889.1"/>
    <property type="molecule type" value="Genomic_DNA"/>
</dbReference>
<name>A0A5A9Z742_9RHOB</name>
<accession>A0A5A9Z742</accession>
<keyword evidence="2" id="KW-1185">Reference proteome</keyword>
<comment type="caution">
    <text evidence="1">The sequence shown here is derived from an EMBL/GenBank/DDBJ whole genome shotgun (WGS) entry which is preliminary data.</text>
</comment>
<organism evidence="1 2">
    <name type="scientific">Aquicoccus porphyridii</name>
    <dbReference type="NCBI Taxonomy" id="1852029"/>
    <lineage>
        <taxon>Bacteria</taxon>
        <taxon>Pseudomonadati</taxon>
        <taxon>Pseudomonadota</taxon>
        <taxon>Alphaproteobacteria</taxon>
        <taxon>Rhodobacterales</taxon>
        <taxon>Paracoccaceae</taxon>
        <taxon>Aquicoccus</taxon>
    </lineage>
</organism>
<gene>
    <name evidence="1" type="ORF">FLO80_13750</name>
</gene>
<evidence type="ECO:0000313" key="2">
    <source>
        <dbReference type="Proteomes" id="UP000325291"/>
    </source>
</evidence>
<proteinExistence type="predicted"/>
<evidence type="ECO:0000313" key="1">
    <source>
        <dbReference type="EMBL" id="KAA0912889.1"/>
    </source>
</evidence>
<reference evidence="1 2" key="1">
    <citation type="submission" date="2019-07" db="EMBL/GenBank/DDBJ databases">
        <title>Aquicoccus porphyridii gen. nov., sp. nov., isolated from a small marine red alga, Porphyridium marinum.</title>
        <authorList>
            <person name="Liu L."/>
        </authorList>
    </citation>
    <scope>NUCLEOTIDE SEQUENCE [LARGE SCALE GENOMIC DNA]</scope>
    <source>
        <strain evidence="1 2">L1 8-17</strain>
    </source>
</reference>
<protein>
    <submittedName>
        <fullName evidence="1">Uncharacterized protein</fullName>
    </submittedName>
</protein>
<dbReference type="RefSeq" id="WP_146611020.1">
    <property type="nucleotide sequence ID" value="NZ_VINQ01000011.1"/>
</dbReference>
<sequence length="61" mass="7163">MSIFPKKETGESLSWWFFLGENTQSHHPSGKRRVWRLRQIKDGGLRDRHLSPTMPKARTEG</sequence>
<dbReference type="AlphaFoldDB" id="A0A5A9Z742"/>